<gene>
    <name evidence="3" type="ORF">JOF47_001676</name>
</gene>
<dbReference type="RefSeq" id="WP_209997122.1">
    <property type="nucleotide sequence ID" value="NZ_BAAAJY010000003.1"/>
</dbReference>
<feature type="compositionally biased region" description="Low complexity" evidence="1">
    <location>
        <begin position="9"/>
        <end position="28"/>
    </location>
</feature>
<evidence type="ECO:0000313" key="3">
    <source>
        <dbReference type="EMBL" id="MBP2386165.1"/>
    </source>
</evidence>
<dbReference type="Proteomes" id="UP001296993">
    <property type="component" value="Unassembled WGS sequence"/>
</dbReference>
<dbReference type="Gene3D" id="2.30.30.40">
    <property type="entry name" value="SH3 Domains"/>
    <property type="match status" value="1"/>
</dbReference>
<feature type="domain" description="ARB-07466-like C-terminal" evidence="2">
    <location>
        <begin position="102"/>
        <end position="198"/>
    </location>
</feature>
<protein>
    <recommendedName>
        <fullName evidence="2">ARB-07466-like C-terminal domain-containing protein</fullName>
    </recommendedName>
</protein>
<evidence type="ECO:0000259" key="2">
    <source>
        <dbReference type="Pfam" id="PF26571"/>
    </source>
</evidence>
<proteinExistence type="predicted"/>
<reference evidence="3 4" key="1">
    <citation type="submission" date="2021-03" db="EMBL/GenBank/DDBJ databases">
        <title>Sequencing the genomes of 1000 actinobacteria strains.</title>
        <authorList>
            <person name="Klenk H.-P."/>
        </authorList>
    </citation>
    <scope>NUCLEOTIDE SEQUENCE [LARGE SCALE GENOMIC DNA]</scope>
    <source>
        <strain evidence="3 4">DSM 15797</strain>
    </source>
</reference>
<accession>A0ABS4XCG5</accession>
<comment type="caution">
    <text evidence="3">The sequence shown here is derived from an EMBL/GenBank/DDBJ whole genome shotgun (WGS) entry which is preliminary data.</text>
</comment>
<organism evidence="3 4">
    <name type="scientific">Paeniglutamicibacter kerguelensis</name>
    <dbReference type="NCBI Taxonomy" id="254788"/>
    <lineage>
        <taxon>Bacteria</taxon>
        <taxon>Bacillati</taxon>
        <taxon>Actinomycetota</taxon>
        <taxon>Actinomycetes</taxon>
        <taxon>Micrococcales</taxon>
        <taxon>Micrococcaceae</taxon>
        <taxon>Paeniglutamicibacter</taxon>
    </lineage>
</organism>
<evidence type="ECO:0000313" key="4">
    <source>
        <dbReference type="Proteomes" id="UP001296993"/>
    </source>
</evidence>
<dbReference type="Pfam" id="PF26571">
    <property type="entry name" value="VldE"/>
    <property type="match status" value="1"/>
</dbReference>
<name>A0ABS4XCG5_9MICC</name>
<dbReference type="EMBL" id="JAGIOF010000001">
    <property type="protein sequence ID" value="MBP2386165.1"/>
    <property type="molecule type" value="Genomic_DNA"/>
</dbReference>
<dbReference type="InterPro" id="IPR058593">
    <property type="entry name" value="ARB_07466-like_C"/>
</dbReference>
<keyword evidence="4" id="KW-1185">Reference proteome</keyword>
<evidence type="ECO:0000256" key="1">
    <source>
        <dbReference type="SAM" id="MobiDB-lite"/>
    </source>
</evidence>
<feature type="region of interest" description="Disordered" evidence="1">
    <location>
        <begin position="1"/>
        <end position="43"/>
    </location>
</feature>
<sequence>MKSTATTLKPAPKTVASPSAKSPAASTSRWTTGIQPTYDKPSFASKRQKALQNADKVKLIQKSGKWSLVRTPDGKGWILSSKLVTNEARAKKLKTAPSKVTSKMTANTNNIIKRLKARYAPSISTVYGPRSGSIGHSSGLAADVMIKGYAKGSEIKAGDQMARYLTDNHEALGINYLIWRDQIWLSEDQQWGPYSKGGWGKHLEKSRGWNPTTRHMDHIHVETFRK</sequence>